<dbReference type="InterPro" id="IPR023772">
    <property type="entry name" value="DNA-bd_HTH_TetR-type_CS"/>
</dbReference>
<feature type="compositionally biased region" description="Basic residues" evidence="3">
    <location>
        <begin position="232"/>
        <end position="254"/>
    </location>
</feature>
<dbReference type="Gene3D" id="1.10.10.60">
    <property type="entry name" value="Homeodomain-like"/>
    <property type="match status" value="1"/>
</dbReference>
<protein>
    <submittedName>
        <fullName evidence="5">Helix-turn-helix domain-containing protein</fullName>
    </submittedName>
</protein>
<feature type="region of interest" description="Disordered" evidence="3">
    <location>
        <begin position="1"/>
        <end position="24"/>
    </location>
</feature>
<comment type="caution">
    <text evidence="5">The sequence shown here is derived from an EMBL/GenBank/DDBJ whole genome shotgun (WGS) entry which is preliminary data.</text>
</comment>
<feature type="region of interest" description="Disordered" evidence="3">
    <location>
        <begin position="224"/>
        <end position="254"/>
    </location>
</feature>
<dbReference type="SUPFAM" id="SSF46689">
    <property type="entry name" value="Homeodomain-like"/>
    <property type="match status" value="1"/>
</dbReference>
<evidence type="ECO:0000256" key="2">
    <source>
        <dbReference type="PROSITE-ProRule" id="PRU00335"/>
    </source>
</evidence>
<dbReference type="Gene3D" id="1.10.357.10">
    <property type="entry name" value="Tetracycline Repressor, domain 2"/>
    <property type="match status" value="1"/>
</dbReference>
<accession>A0ABV6C348</accession>
<evidence type="ECO:0000313" key="5">
    <source>
        <dbReference type="EMBL" id="MFC0082102.1"/>
    </source>
</evidence>
<organism evidence="5 6">
    <name type="scientific">Aciditerrimonas ferrireducens</name>
    <dbReference type="NCBI Taxonomy" id="667306"/>
    <lineage>
        <taxon>Bacteria</taxon>
        <taxon>Bacillati</taxon>
        <taxon>Actinomycetota</taxon>
        <taxon>Acidimicrobiia</taxon>
        <taxon>Acidimicrobiales</taxon>
        <taxon>Acidimicrobiaceae</taxon>
        <taxon>Aciditerrimonas</taxon>
    </lineage>
</organism>
<dbReference type="EMBL" id="JBHLYQ010000071">
    <property type="protein sequence ID" value="MFC0082102.1"/>
    <property type="molecule type" value="Genomic_DNA"/>
</dbReference>
<feature type="domain" description="HTH tetR-type" evidence="4">
    <location>
        <begin position="28"/>
        <end position="88"/>
    </location>
</feature>
<feature type="DNA-binding region" description="H-T-H motif" evidence="2">
    <location>
        <begin position="51"/>
        <end position="70"/>
    </location>
</feature>
<evidence type="ECO:0000259" key="4">
    <source>
        <dbReference type="PROSITE" id="PS50977"/>
    </source>
</evidence>
<dbReference type="InterPro" id="IPR001647">
    <property type="entry name" value="HTH_TetR"/>
</dbReference>
<keyword evidence="6" id="KW-1185">Reference proteome</keyword>
<dbReference type="PROSITE" id="PS50977">
    <property type="entry name" value="HTH_TETR_2"/>
    <property type="match status" value="1"/>
</dbReference>
<dbReference type="RefSeq" id="WP_377789541.1">
    <property type="nucleotide sequence ID" value="NZ_JBHLYQ010000071.1"/>
</dbReference>
<dbReference type="Proteomes" id="UP001589788">
    <property type="component" value="Unassembled WGS sequence"/>
</dbReference>
<keyword evidence="1 2" id="KW-0238">DNA-binding</keyword>
<reference evidence="5 6" key="1">
    <citation type="submission" date="2024-09" db="EMBL/GenBank/DDBJ databases">
        <authorList>
            <person name="Sun Q."/>
            <person name="Mori K."/>
        </authorList>
    </citation>
    <scope>NUCLEOTIDE SEQUENCE [LARGE SCALE GENOMIC DNA]</scope>
    <source>
        <strain evidence="5 6">JCM 15389</strain>
    </source>
</reference>
<dbReference type="Pfam" id="PF00440">
    <property type="entry name" value="TetR_N"/>
    <property type="match status" value="1"/>
</dbReference>
<evidence type="ECO:0000256" key="1">
    <source>
        <dbReference type="ARBA" id="ARBA00023125"/>
    </source>
</evidence>
<name>A0ABV6C348_9ACTN</name>
<sequence>MQDAWEGVEVDPDAPSDGPRGLRERKKLATRRALRRAALELALAKGPAAVTVEAIAEAAGVAPRTFFNYFSAKEEALVGPGEPLAAALAAEVRSRPAEEPALWAIGEVIAGRLEGLRSRPEQLALWRAQARLVREHPGTLLPWQLAAFAALEETLATAVAERLPVGWGGAEVRALGRLAAGTAMGAARVVLDEALDDAVGDPGDLGASYRRVLASLPALVGGAQGSGAPRVRGGHRQTARGRGVRGARTRTKER</sequence>
<dbReference type="InterPro" id="IPR009057">
    <property type="entry name" value="Homeodomain-like_sf"/>
</dbReference>
<proteinExistence type="predicted"/>
<evidence type="ECO:0000256" key="3">
    <source>
        <dbReference type="SAM" id="MobiDB-lite"/>
    </source>
</evidence>
<feature type="compositionally biased region" description="Acidic residues" evidence="3">
    <location>
        <begin position="1"/>
        <end position="14"/>
    </location>
</feature>
<dbReference type="PROSITE" id="PS01081">
    <property type="entry name" value="HTH_TETR_1"/>
    <property type="match status" value="1"/>
</dbReference>
<evidence type="ECO:0000313" key="6">
    <source>
        <dbReference type="Proteomes" id="UP001589788"/>
    </source>
</evidence>
<gene>
    <name evidence="5" type="ORF">ACFFRE_08060</name>
</gene>